<dbReference type="eggNOG" id="ENOG5033XNZ">
    <property type="taxonomic scope" value="Bacteria"/>
</dbReference>
<protein>
    <submittedName>
        <fullName evidence="1">Uncharacterized protein</fullName>
    </submittedName>
</protein>
<proteinExistence type="predicted"/>
<dbReference type="AlphaFoldDB" id="A0A066U909"/>
<dbReference type="Proteomes" id="UP000027345">
    <property type="component" value="Unassembled WGS sequence"/>
</dbReference>
<dbReference type="RefSeq" id="WP_043782137.1">
    <property type="nucleotide sequence ID" value="NZ_JMQI01000041.1"/>
</dbReference>
<dbReference type="EMBL" id="JMQI01000041">
    <property type="protein sequence ID" value="KDN20599.1"/>
    <property type="molecule type" value="Genomic_DNA"/>
</dbReference>
<accession>A0A066U909</accession>
<sequence>MTQSLELPVQEFCLDWTLTGDEGARVGIALSGQVSLLDNNRFYKIDGVVYVTEGDAAIRAVGNPRISVRRNGVEKTGRQWGWEMCSARKTLGALNTMEGYFVRTGYWAPADRAIQLSLCAEHGWNRRKSYSPHVTVRMVD</sequence>
<comment type="caution">
    <text evidence="1">The sequence shown here is derived from an EMBL/GenBank/DDBJ whole genome shotgun (WGS) entry which is preliminary data.</text>
</comment>
<name>A0A066U909_9PSEU</name>
<keyword evidence="2" id="KW-1185">Reference proteome</keyword>
<gene>
    <name evidence="1" type="ORF">DV20_19490</name>
</gene>
<reference evidence="1 2" key="1">
    <citation type="submission" date="2014-05" db="EMBL/GenBank/DDBJ databases">
        <title>Draft genome sequence of Amycolatopsis rifamycinica DSM 46095.</title>
        <authorList>
            <person name="Lal R."/>
            <person name="Saxena A."/>
            <person name="Kumari R."/>
            <person name="Mukherjee U."/>
            <person name="Singh P."/>
            <person name="Sangwan N."/>
            <person name="Mahato N.K."/>
        </authorList>
    </citation>
    <scope>NUCLEOTIDE SEQUENCE [LARGE SCALE GENOMIC DNA]</scope>
    <source>
        <strain evidence="1 2">DSM 46095</strain>
    </source>
</reference>
<organism evidence="1 2">
    <name type="scientific">Amycolatopsis rifamycinica</name>
    <dbReference type="NCBI Taxonomy" id="287986"/>
    <lineage>
        <taxon>Bacteria</taxon>
        <taxon>Bacillati</taxon>
        <taxon>Actinomycetota</taxon>
        <taxon>Actinomycetes</taxon>
        <taxon>Pseudonocardiales</taxon>
        <taxon>Pseudonocardiaceae</taxon>
        <taxon>Amycolatopsis</taxon>
    </lineage>
</organism>
<evidence type="ECO:0000313" key="2">
    <source>
        <dbReference type="Proteomes" id="UP000027345"/>
    </source>
</evidence>
<dbReference type="OrthoDB" id="3630411at2"/>
<evidence type="ECO:0000313" key="1">
    <source>
        <dbReference type="EMBL" id="KDN20599.1"/>
    </source>
</evidence>